<sequence length="184" mass="21249">MRGTEGDCRDIFESKISEARGCGRVILRGTEREEREKKEGKGEKREKGRAKEKGEKKSGRDEEDKHDSRGDVKSTNAFNSSNCITVCRADKKAEKKRASVECKGRLKMLAPIQREDFSYSDFVYMRNFTRGFALAPWSSPNEAKYSAPNIEENGERLINEKMNEINKLWMIPNPLMIVWKFIYP</sequence>
<evidence type="ECO:0000313" key="3">
    <source>
        <dbReference type="Proteomes" id="UP001177670"/>
    </source>
</evidence>
<dbReference type="Proteomes" id="UP001177670">
    <property type="component" value="Unassembled WGS sequence"/>
</dbReference>
<gene>
    <name evidence="2" type="ORF">K0M31_007372</name>
</gene>
<dbReference type="EMBL" id="JAHYIQ010000002">
    <property type="protein sequence ID" value="KAK1134590.1"/>
    <property type="molecule type" value="Genomic_DNA"/>
</dbReference>
<keyword evidence="3" id="KW-1185">Reference proteome</keyword>
<evidence type="ECO:0000313" key="2">
    <source>
        <dbReference type="EMBL" id="KAK1134590.1"/>
    </source>
</evidence>
<dbReference type="AlphaFoldDB" id="A0AA40GBI9"/>
<name>A0AA40GBI9_9HYME</name>
<feature type="non-terminal residue" evidence="2">
    <location>
        <position position="184"/>
    </location>
</feature>
<organism evidence="2 3">
    <name type="scientific">Melipona bicolor</name>
    <dbReference type="NCBI Taxonomy" id="60889"/>
    <lineage>
        <taxon>Eukaryota</taxon>
        <taxon>Metazoa</taxon>
        <taxon>Ecdysozoa</taxon>
        <taxon>Arthropoda</taxon>
        <taxon>Hexapoda</taxon>
        <taxon>Insecta</taxon>
        <taxon>Pterygota</taxon>
        <taxon>Neoptera</taxon>
        <taxon>Endopterygota</taxon>
        <taxon>Hymenoptera</taxon>
        <taxon>Apocrita</taxon>
        <taxon>Aculeata</taxon>
        <taxon>Apoidea</taxon>
        <taxon>Anthophila</taxon>
        <taxon>Apidae</taxon>
        <taxon>Melipona</taxon>
    </lineage>
</organism>
<feature type="region of interest" description="Disordered" evidence="1">
    <location>
        <begin position="23"/>
        <end position="74"/>
    </location>
</feature>
<protein>
    <submittedName>
        <fullName evidence="2">Uncharacterized protein</fullName>
    </submittedName>
</protein>
<accession>A0AA40GBI9</accession>
<feature type="compositionally biased region" description="Basic and acidic residues" evidence="1">
    <location>
        <begin position="29"/>
        <end position="72"/>
    </location>
</feature>
<reference evidence="2" key="1">
    <citation type="submission" date="2021-10" db="EMBL/GenBank/DDBJ databases">
        <title>Melipona bicolor Genome sequencing and assembly.</title>
        <authorList>
            <person name="Araujo N.S."/>
            <person name="Arias M.C."/>
        </authorList>
    </citation>
    <scope>NUCLEOTIDE SEQUENCE</scope>
    <source>
        <strain evidence="2">USP_2M_L1-L4_2017</strain>
        <tissue evidence="2">Whole body</tissue>
    </source>
</reference>
<evidence type="ECO:0000256" key="1">
    <source>
        <dbReference type="SAM" id="MobiDB-lite"/>
    </source>
</evidence>
<proteinExistence type="predicted"/>
<comment type="caution">
    <text evidence="2">The sequence shown here is derived from an EMBL/GenBank/DDBJ whole genome shotgun (WGS) entry which is preliminary data.</text>
</comment>